<dbReference type="RefSeq" id="XP_008030353.1">
    <property type="nucleotide sequence ID" value="XM_008032162.1"/>
</dbReference>
<dbReference type="PIRSF" id="PIRSF000137">
    <property type="entry name" value="Alcohol_oxidase"/>
    <property type="match status" value="1"/>
</dbReference>
<proteinExistence type="inferred from homology"/>
<keyword evidence="5" id="KW-0732">Signal</keyword>
<evidence type="ECO:0000256" key="4">
    <source>
        <dbReference type="RuleBase" id="RU003968"/>
    </source>
</evidence>
<feature type="active site" description="Proton acceptor" evidence="2">
    <location>
        <position position="588"/>
    </location>
</feature>
<dbReference type="InterPro" id="IPR007867">
    <property type="entry name" value="GMC_OxRtase_C"/>
</dbReference>
<feature type="active site" description="Proton donor" evidence="2">
    <location>
        <position position="545"/>
    </location>
</feature>
<dbReference type="Gene3D" id="3.30.560.10">
    <property type="entry name" value="Glucose Oxidase, domain 3"/>
    <property type="match status" value="1"/>
</dbReference>
<dbReference type="GeneID" id="19397679"/>
<evidence type="ECO:0000256" key="1">
    <source>
        <dbReference type="ARBA" id="ARBA00010790"/>
    </source>
</evidence>
<feature type="domain" description="Glucose-methanol-choline oxidoreductase N-terminal" evidence="6">
    <location>
        <begin position="99"/>
        <end position="122"/>
    </location>
</feature>
<dbReference type="Pfam" id="PF05199">
    <property type="entry name" value="GMC_oxred_C"/>
    <property type="match status" value="1"/>
</dbReference>
<evidence type="ECO:0000256" key="2">
    <source>
        <dbReference type="PIRSR" id="PIRSR000137-1"/>
    </source>
</evidence>
<dbReference type="PROSITE" id="PS00623">
    <property type="entry name" value="GMC_OXRED_1"/>
    <property type="match status" value="1"/>
</dbReference>
<evidence type="ECO:0000256" key="3">
    <source>
        <dbReference type="PIRSR" id="PIRSR000137-2"/>
    </source>
</evidence>
<feature type="binding site" evidence="3">
    <location>
        <position position="101"/>
    </location>
    <ligand>
        <name>FAD</name>
        <dbReference type="ChEBI" id="CHEBI:57692"/>
    </ligand>
</feature>
<dbReference type="AlphaFoldDB" id="R0JL62"/>
<dbReference type="InterPro" id="IPR000172">
    <property type="entry name" value="GMC_OxRdtase_N"/>
</dbReference>
<reference evidence="7 8" key="1">
    <citation type="journal article" date="2012" name="PLoS Pathog.">
        <title>Diverse lifestyles and strategies of plant pathogenesis encoded in the genomes of eighteen Dothideomycetes fungi.</title>
        <authorList>
            <person name="Ohm R.A."/>
            <person name="Feau N."/>
            <person name="Henrissat B."/>
            <person name="Schoch C.L."/>
            <person name="Horwitz B.A."/>
            <person name="Barry K.W."/>
            <person name="Condon B.J."/>
            <person name="Copeland A.C."/>
            <person name="Dhillon B."/>
            <person name="Glaser F."/>
            <person name="Hesse C.N."/>
            <person name="Kosti I."/>
            <person name="LaButti K."/>
            <person name="Lindquist E.A."/>
            <person name="Lucas S."/>
            <person name="Salamov A.A."/>
            <person name="Bradshaw R.E."/>
            <person name="Ciuffetti L."/>
            <person name="Hamelin R.C."/>
            <person name="Kema G.H.J."/>
            <person name="Lawrence C."/>
            <person name="Scott J.A."/>
            <person name="Spatafora J.W."/>
            <person name="Turgeon B.G."/>
            <person name="de Wit P.J.G.M."/>
            <person name="Zhong S."/>
            <person name="Goodwin S.B."/>
            <person name="Grigoriev I.V."/>
        </authorList>
    </citation>
    <scope>NUCLEOTIDE SEQUENCE [LARGE SCALE GENOMIC DNA]</scope>
    <source>
        <strain evidence="8">28A</strain>
    </source>
</reference>
<feature type="signal peptide" evidence="5">
    <location>
        <begin position="1"/>
        <end position="16"/>
    </location>
</feature>
<protein>
    <recommendedName>
        <fullName evidence="6">Glucose-methanol-choline oxidoreductase N-terminal domain-containing protein</fullName>
    </recommendedName>
</protein>
<feature type="binding site" evidence="3">
    <location>
        <position position="248"/>
    </location>
    <ligand>
        <name>FAD</name>
        <dbReference type="ChEBI" id="CHEBI:57692"/>
    </ligand>
</feature>
<feature type="binding site" evidence="3">
    <location>
        <begin position="33"/>
        <end position="34"/>
    </location>
    <ligand>
        <name>FAD</name>
        <dbReference type="ChEBI" id="CHEBI:57692"/>
    </ligand>
</feature>
<dbReference type="eggNOG" id="KOG1238">
    <property type="taxonomic scope" value="Eukaryota"/>
</dbReference>
<organism evidence="7 8">
    <name type="scientific">Exserohilum turcicum (strain 28A)</name>
    <name type="common">Northern leaf blight fungus</name>
    <name type="synonym">Setosphaeria turcica</name>
    <dbReference type="NCBI Taxonomy" id="671987"/>
    <lineage>
        <taxon>Eukaryota</taxon>
        <taxon>Fungi</taxon>
        <taxon>Dikarya</taxon>
        <taxon>Ascomycota</taxon>
        <taxon>Pezizomycotina</taxon>
        <taxon>Dothideomycetes</taxon>
        <taxon>Pleosporomycetidae</taxon>
        <taxon>Pleosporales</taxon>
        <taxon>Pleosporineae</taxon>
        <taxon>Pleosporaceae</taxon>
        <taxon>Exserohilum</taxon>
    </lineage>
</organism>
<keyword evidence="3 4" id="KW-0274">FAD</keyword>
<dbReference type="GO" id="GO:0050660">
    <property type="term" value="F:flavin adenine dinucleotide binding"/>
    <property type="evidence" value="ECO:0007669"/>
    <property type="project" value="InterPro"/>
</dbReference>
<comment type="cofactor">
    <cofactor evidence="3">
        <name>FAD</name>
        <dbReference type="ChEBI" id="CHEBI:57692"/>
    </cofactor>
</comment>
<dbReference type="InterPro" id="IPR036188">
    <property type="entry name" value="FAD/NAD-bd_sf"/>
</dbReference>
<evidence type="ECO:0000256" key="5">
    <source>
        <dbReference type="SAM" id="SignalP"/>
    </source>
</evidence>
<reference evidence="7 8" key="2">
    <citation type="journal article" date="2013" name="PLoS Genet.">
        <title>Comparative genome structure, secondary metabolite, and effector coding capacity across Cochliobolus pathogens.</title>
        <authorList>
            <person name="Condon B.J."/>
            <person name="Leng Y."/>
            <person name="Wu D."/>
            <person name="Bushley K.E."/>
            <person name="Ohm R.A."/>
            <person name="Otillar R."/>
            <person name="Martin J."/>
            <person name="Schackwitz W."/>
            <person name="Grimwood J."/>
            <person name="MohdZainudin N."/>
            <person name="Xue C."/>
            <person name="Wang R."/>
            <person name="Manning V.A."/>
            <person name="Dhillon B."/>
            <person name="Tu Z.J."/>
            <person name="Steffenson B.J."/>
            <person name="Salamov A."/>
            <person name="Sun H."/>
            <person name="Lowry S."/>
            <person name="LaButti K."/>
            <person name="Han J."/>
            <person name="Copeland A."/>
            <person name="Lindquist E."/>
            <person name="Barry K."/>
            <person name="Schmutz J."/>
            <person name="Baker S.E."/>
            <person name="Ciuffetti L.M."/>
            <person name="Grigoriev I.V."/>
            <person name="Zhong S."/>
            <person name="Turgeon B.G."/>
        </authorList>
    </citation>
    <scope>NUCLEOTIDE SEQUENCE [LARGE SCALE GENOMIC DNA]</scope>
    <source>
        <strain evidence="8">28A</strain>
    </source>
</reference>
<dbReference type="GO" id="GO:0044550">
    <property type="term" value="P:secondary metabolite biosynthetic process"/>
    <property type="evidence" value="ECO:0007669"/>
    <property type="project" value="TreeGrafter"/>
</dbReference>
<dbReference type="HOGENOM" id="CLU_002865_6_1_1"/>
<gene>
    <name evidence="7" type="ORF">SETTUDRAFT_156882</name>
</gene>
<dbReference type="SUPFAM" id="SSF54373">
    <property type="entry name" value="FAD-linked reductases, C-terminal domain"/>
    <property type="match status" value="1"/>
</dbReference>
<dbReference type="Pfam" id="PF00732">
    <property type="entry name" value="GMC_oxred_N"/>
    <property type="match status" value="1"/>
</dbReference>
<dbReference type="OrthoDB" id="269227at2759"/>
<sequence length="613" mass="65749">MLLFVFLSLLGSSVYADITNNTVYDYVIVGGGTTGLVVANRLSEDQNKTILVIENGALSNSTLSSIPGNSGGLNLAAMYDIHSAPVPNLGNQSFLVTVGNVVGGGSFVNGMQFDRGANADYDAWAELGNRGWDWKSLQPYFLKSNHFDAPSSATTARFGISYDASAYGNGPVRVSIPDYQFPDMKHMYHSWDDIDIPHPKEGFAEPVGHYWSPNSIDAATGMRSTARTAYYDPIVSRGNLKLLTETHVDEITFSRDGVGGALRATGVKFTRNSSGKQAQVFAAKEVVLAAGGVFTPHLLMYSGIGPADVLEDAGITVKKHLAGVGSNFQDHVANYMNFELQNLDAENMGALNTNSTFNQTAYTQYLSSRSGPYSAGKSNGLVFLALQHFDPAFNETIAKLDSQDASSFLPARYKNDSQLLAGFNAQRAILRKHFASTTSAVGEIVIQPWGLSGIANNKPLSRGTITLNTTNPRGYPVVQWNTFQNPLDAHVMVALTRFNRAHWAKSPRLARYQPVETAPGAQYVTDEEIVQGSIDTGTLQPTFAHPSGGCSMLPLELGGCVSDELLVYGVQGLSVVDASILPLIPAAHLQATMYAVAEKAADLIKKRAAAAAA</sequence>
<name>R0JL62_EXST2</name>
<dbReference type="SUPFAM" id="SSF51905">
    <property type="entry name" value="FAD/NAD(P)-binding domain"/>
    <property type="match status" value="1"/>
</dbReference>
<comment type="similarity">
    <text evidence="1 4">Belongs to the GMC oxidoreductase family.</text>
</comment>
<dbReference type="EMBL" id="KB908855">
    <property type="protein sequence ID" value="EOA82008.1"/>
    <property type="molecule type" value="Genomic_DNA"/>
</dbReference>
<dbReference type="Gene3D" id="3.50.50.60">
    <property type="entry name" value="FAD/NAD(P)-binding domain"/>
    <property type="match status" value="1"/>
</dbReference>
<dbReference type="InterPro" id="IPR012132">
    <property type="entry name" value="GMC_OxRdtase"/>
</dbReference>
<dbReference type="STRING" id="671987.R0JL62"/>
<keyword evidence="4" id="KW-0285">Flavoprotein</keyword>
<dbReference type="Proteomes" id="UP000016935">
    <property type="component" value="Unassembled WGS sequence"/>
</dbReference>
<accession>R0JL62</accession>
<evidence type="ECO:0000313" key="7">
    <source>
        <dbReference type="EMBL" id="EOA82008.1"/>
    </source>
</evidence>
<evidence type="ECO:0000259" key="6">
    <source>
        <dbReference type="PROSITE" id="PS00623"/>
    </source>
</evidence>
<dbReference type="GO" id="GO:0016614">
    <property type="term" value="F:oxidoreductase activity, acting on CH-OH group of donors"/>
    <property type="evidence" value="ECO:0007669"/>
    <property type="project" value="InterPro"/>
</dbReference>
<dbReference type="PANTHER" id="PTHR11552:SF115">
    <property type="entry name" value="DEHYDROGENASE XPTC-RELATED"/>
    <property type="match status" value="1"/>
</dbReference>
<evidence type="ECO:0000313" key="8">
    <source>
        <dbReference type="Proteomes" id="UP000016935"/>
    </source>
</evidence>
<feature type="chain" id="PRO_5004343526" description="Glucose-methanol-choline oxidoreductase N-terminal domain-containing protein" evidence="5">
    <location>
        <begin position="17"/>
        <end position="613"/>
    </location>
</feature>
<dbReference type="PANTHER" id="PTHR11552">
    <property type="entry name" value="GLUCOSE-METHANOL-CHOLINE GMC OXIDOREDUCTASE"/>
    <property type="match status" value="1"/>
</dbReference>
<keyword evidence="8" id="KW-1185">Reference proteome</keyword>